<dbReference type="Pfam" id="PF00211">
    <property type="entry name" value="Guanylate_cyc"/>
    <property type="match status" value="1"/>
</dbReference>
<evidence type="ECO:0000313" key="3">
    <source>
        <dbReference type="EMBL" id="KON72626.1"/>
    </source>
</evidence>
<accession>A0A0M0F606</accession>
<dbReference type="InterPro" id="IPR029787">
    <property type="entry name" value="Nucleotide_cyclase"/>
</dbReference>
<protein>
    <recommendedName>
        <fullName evidence="2">Guanylate cyclase domain-containing protein</fullName>
    </recommendedName>
</protein>
<name>A0A0M0F606_CELCE</name>
<gene>
    <name evidence="3" type="ORF">M768_14050</name>
</gene>
<dbReference type="SUPFAM" id="SSF55073">
    <property type="entry name" value="Nucleotide cyclase"/>
    <property type="match status" value="1"/>
</dbReference>
<dbReference type="PROSITE" id="PS50125">
    <property type="entry name" value="GUANYLATE_CYCLASE_2"/>
    <property type="match status" value="1"/>
</dbReference>
<evidence type="ECO:0000259" key="2">
    <source>
        <dbReference type="PROSITE" id="PS50125"/>
    </source>
</evidence>
<dbReference type="GO" id="GO:0035556">
    <property type="term" value="P:intracellular signal transduction"/>
    <property type="evidence" value="ECO:0007669"/>
    <property type="project" value="InterPro"/>
</dbReference>
<feature type="region of interest" description="Disordered" evidence="1">
    <location>
        <begin position="1"/>
        <end position="33"/>
    </location>
</feature>
<dbReference type="GO" id="GO:0004016">
    <property type="term" value="F:adenylate cyclase activity"/>
    <property type="evidence" value="ECO:0007669"/>
    <property type="project" value="UniProtKB-ARBA"/>
</dbReference>
<sequence length="364" mass="39368">MDPEQDEPLTTPPVTPEAGTEPGPDAVAPDTEATEAVLDEALLGGPRTLTVERLAERAGVGEDRVRAYWQALGLPLTEGEEHAFTEKDAQALADVFAFAETEQLDERALTTLIRSTGHTTERLVLWQVEALVEHLTRRFDLDDTSARLLVLDRLPELAPVLEEQLLHAWRRQLAAVAGRFAVEFSDARATAVDEHELPLPRAVGFADIVSFTQRTRGLGSSELAEFVQLFETSARDVITAAGGRVVKTIGDAVLYVADDVATGARVALGLAEAGGREEDVDVPPVRVSLVWGRVLSRFGDVFGPSVNLAARLVDIAEPTTVLVDRDTAGLLAGDQRFALTAQPETEVQGLGTIEPVRLQWAYRG</sequence>
<reference evidence="3 4" key="1">
    <citation type="journal article" date="2015" name="Sci. Rep.">
        <title>Functional and structural properties of a novel cellulosome-like multienzyme complex: efficient glycoside hydrolysis of water-insoluble 7-xylosyl-10-deacetylpaclitaxel.</title>
        <authorList>
            <person name="Dou T.Y."/>
            <person name="Luan H.W."/>
            <person name="Ge G.B."/>
            <person name="Dong M.M."/>
            <person name="Zou H.F."/>
            <person name="He Y.Q."/>
            <person name="Cui P."/>
            <person name="Wang J.Y."/>
            <person name="Hao D.C."/>
            <person name="Yang S.L."/>
            <person name="Yang L."/>
        </authorList>
    </citation>
    <scope>NUCLEOTIDE SEQUENCE [LARGE SCALE GENOMIC DNA]</scope>
    <source>
        <strain evidence="3 4">F16</strain>
    </source>
</reference>
<proteinExistence type="predicted"/>
<dbReference type="AlphaFoldDB" id="A0A0M0F606"/>
<evidence type="ECO:0000313" key="4">
    <source>
        <dbReference type="Proteomes" id="UP000037387"/>
    </source>
</evidence>
<dbReference type="GO" id="GO:0009190">
    <property type="term" value="P:cyclic nucleotide biosynthetic process"/>
    <property type="evidence" value="ECO:0007669"/>
    <property type="project" value="InterPro"/>
</dbReference>
<keyword evidence="4" id="KW-1185">Reference proteome</keyword>
<organism evidence="3 4">
    <name type="scientific">Cellulosimicrobium cellulans F16</name>
    <dbReference type="NCBI Taxonomy" id="1350482"/>
    <lineage>
        <taxon>Bacteria</taxon>
        <taxon>Bacillati</taxon>
        <taxon>Actinomycetota</taxon>
        <taxon>Actinomycetes</taxon>
        <taxon>Micrococcales</taxon>
        <taxon>Promicromonosporaceae</taxon>
        <taxon>Cellulosimicrobium</taxon>
    </lineage>
</organism>
<dbReference type="InterPro" id="IPR001054">
    <property type="entry name" value="A/G_cyclase"/>
</dbReference>
<feature type="domain" description="Guanylate cyclase" evidence="2">
    <location>
        <begin position="202"/>
        <end position="313"/>
    </location>
</feature>
<comment type="caution">
    <text evidence="3">The sequence shown here is derived from an EMBL/GenBank/DDBJ whole genome shotgun (WGS) entry which is preliminary data.</text>
</comment>
<dbReference type="PATRIC" id="fig|1350482.3.peg.3145"/>
<evidence type="ECO:0000256" key="1">
    <source>
        <dbReference type="SAM" id="MobiDB-lite"/>
    </source>
</evidence>
<dbReference type="Gene3D" id="3.30.70.1230">
    <property type="entry name" value="Nucleotide cyclase"/>
    <property type="match status" value="1"/>
</dbReference>
<dbReference type="Proteomes" id="UP000037387">
    <property type="component" value="Unassembled WGS sequence"/>
</dbReference>
<dbReference type="EMBL" id="ATNL01000011">
    <property type="protein sequence ID" value="KON72626.1"/>
    <property type="molecule type" value="Genomic_DNA"/>
</dbReference>
<dbReference type="CDD" id="cd07302">
    <property type="entry name" value="CHD"/>
    <property type="match status" value="1"/>
</dbReference>